<accession>A0A1I6SVH7</accession>
<proteinExistence type="predicted"/>
<dbReference type="EMBL" id="FOZW01000005">
    <property type="protein sequence ID" value="SFS80974.1"/>
    <property type="molecule type" value="Genomic_DNA"/>
</dbReference>
<sequence>MAMNPLDVETDVDVVASNVSASATPLAPQYPTTSVIVAGYVLASILAVAAGYALMID</sequence>
<evidence type="ECO:0000313" key="3">
    <source>
        <dbReference type="Proteomes" id="UP000199392"/>
    </source>
</evidence>
<organism evidence="2 3">
    <name type="scientific">Alloyangia pacifica</name>
    <dbReference type="NCBI Taxonomy" id="311180"/>
    <lineage>
        <taxon>Bacteria</taxon>
        <taxon>Pseudomonadati</taxon>
        <taxon>Pseudomonadota</taxon>
        <taxon>Alphaproteobacteria</taxon>
        <taxon>Rhodobacterales</taxon>
        <taxon>Roseobacteraceae</taxon>
        <taxon>Alloyangia</taxon>
    </lineage>
</organism>
<keyword evidence="1" id="KW-0472">Membrane</keyword>
<reference evidence="3" key="1">
    <citation type="submission" date="2016-10" db="EMBL/GenBank/DDBJ databases">
        <authorList>
            <person name="Varghese N."/>
            <person name="Submissions S."/>
        </authorList>
    </citation>
    <scope>NUCLEOTIDE SEQUENCE [LARGE SCALE GENOMIC DNA]</scope>
    <source>
        <strain evidence="3">DSM 26894</strain>
    </source>
</reference>
<dbReference type="RefSeq" id="WP_176806612.1">
    <property type="nucleotide sequence ID" value="NZ_FNCL01000005.1"/>
</dbReference>
<name>A0A1I6SVH7_9RHOB</name>
<protein>
    <submittedName>
        <fullName evidence="2">Uncharacterized protein</fullName>
    </submittedName>
</protein>
<keyword evidence="3" id="KW-1185">Reference proteome</keyword>
<evidence type="ECO:0000256" key="1">
    <source>
        <dbReference type="SAM" id="Phobius"/>
    </source>
</evidence>
<gene>
    <name evidence="2" type="ORF">SAMN04488050_10590</name>
</gene>
<dbReference type="Proteomes" id="UP000199392">
    <property type="component" value="Unassembled WGS sequence"/>
</dbReference>
<dbReference type="AlphaFoldDB" id="A0A1I6SVH7"/>
<feature type="transmembrane region" description="Helical" evidence="1">
    <location>
        <begin position="35"/>
        <end position="55"/>
    </location>
</feature>
<evidence type="ECO:0000313" key="2">
    <source>
        <dbReference type="EMBL" id="SFS80974.1"/>
    </source>
</evidence>
<keyword evidence="1" id="KW-0812">Transmembrane</keyword>
<keyword evidence="1" id="KW-1133">Transmembrane helix</keyword>